<evidence type="ECO:0000313" key="3">
    <source>
        <dbReference type="Proteomes" id="UP000579250"/>
    </source>
</evidence>
<reference evidence="2 3" key="1">
    <citation type="submission" date="2020-04" db="EMBL/GenBank/DDBJ databases">
        <title>MicrobeNet Type strains.</title>
        <authorList>
            <person name="Nicholson A.C."/>
        </authorList>
    </citation>
    <scope>NUCLEOTIDE SEQUENCE [LARGE SCALE GENOMIC DNA]</scope>
    <source>
        <strain evidence="2 3">ATCC BAA-277</strain>
    </source>
</reference>
<proteinExistence type="predicted"/>
<protein>
    <submittedName>
        <fullName evidence="2">Uncharacterized protein</fullName>
    </submittedName>
</protein>
<accession>A0A846YZ73</accession>
<feature type="compositionally biased region" description="Pro residues" evidence="1">
    <location>
        <begin position="75"/>
        <end position="91"/>
    </location>
</feature>
<feature type="region of interest" description="Disordered" evidence="1">
    <location>
        <begin position="71"/>
        <end position="106"/>
    </location>
</feature>
<dbReference type="EMBL" id="JAAXPI010000033">
    <property type="protein sequence ID" value="NKZ06280.1"/>
    <property type="molecule type" value="Genomic_DNA"/>
</dbReference>
<sequence>MTRASEAAARLPQVKHLAEQDGPALKPVFAQLRSGALVGPAGTRLQQTLARAHEDARSGFYAAFDAVHRLAGQDGPPPRIGEPYIPGPPRGGPSGSSGERSGSPAALDQLGRDLSRAAGSWRDAAAALSRILADLGLSTAPAREVARAAGHVQAQKPDVDRRRAELLKTDQQQVVQATAKTIQGILPESPGVKDAIGKLWDTYAHRYLPGVWEGTKDIGLSGLAVNPFTAPLYIGINRKSWMERGPVGQVTGLVQGVQHPGELAKALVNWDDWKRDPVHAFGKTVPGLVITAVTMGSGSGAGVGSRVGAALRHTARKGAKPDLETASRAEPPPSRYQSKPDQHRSDADGDGTPASTPTLSEQALAALREVEQAARRIAAKFGVRVDFSSHPIDPANARGFAEALEGAAKDYPSVFRDMENVRVQSLDEMRKTDPGAGPNVMAHSINDRRGPAPQGVYFNQMNFMNKAVTDALALERTQVGWSAPGSLTAKGTFYHEFGHQIGHRILGDPELCKELAGELKKAGVSVDEVSLQPGIPNGRRILDEGLGTYGRLNASEMIAEGFAEWRINPHPRPIATAIGRFIDEHFKGK</sequence>
<evidence type="ECO:0000256" key="1">
    <source>
        <dbReference type="SAM" id="MobiDB-lite"/>
    </source>
</evidence>
<feature type="region of interest" description="Disordered" evidence="1">
    <location>
        <begin position="313"/>
        <end position="357"/>
    </location>
</feature>
<feature type="compositionally biased region" description="Basic and acidic residues" evidence="1">
    <location>
        <begin position="338"/>
        <end position="347"/>
    </location>
</feature>
<dbReference type="AlphaFoldDB" id="A0A846YZ73"/>
<name>A0A846YZ73_9ACTN</name>
<comment type="caution">
    <text evidence="2">The sequence shown here is derived from an EMBL/GenBank/DDBJ whole genome shotgun (WGS) entry which is preliminary data.</text>
</comment>
<gene>
    <name evidence="2" type="ORF">HGB48_21380</name>
</gene>
<organism evidence="2 3">
    <name type="scientific">Actinomadura latina</name>
    <dbReference type="NCBI Taxonomy" id="163603"/>
    <lineage>
        <taxon>Bacteria</taxon>
        <taxon>Bacillati</taxon>
        <taxon>Actinomycetota</taxon>
        <taxon>Actinomycetes</taxon>
        <taxon>Streptosporangiales</taxon>
        <taxon>Thermomonosporaceae</taxon>
        <taxon>Actinomadura</taxon>
    </lineage>
</organism>
<keyword evidence="3" id="KW-1185">Reference proteome</keyword>
<evidence type="ECO:0000313" key="2">
    <source>
        <dbReference type="EMBL" id="NKZ06280.1"/>
    </source>
</evidence>
<dbReference type="RefSeq" id="WP_157438485.1">
    <property type="nucleotide sequence ID" value="NZ_JAAXPI010000033.1"/>
</dbReference>
<dbReference type="Proteomes" id="UP000579250">
    <property type="component" value="Unassembled WGS sequence"/>
</dbReference>
<feature type="region of interest" description="Disordered" evidence="1">
    <location>
        <begin position="1"/>
        <end position="22"/>
    </location>
</feature>
<feature type="region of interest" description="Disordered" evidence="1">
    <location>
        <begin position="429"/>
        <end position="448"/>
    </location>
</feature>